<evidence type="ECO:0000313" key="2">
    <source>
        <dbReference type="Proteomes" id="UP001162992"/>
    </source>
</evidence>
<dbReference type="Proteomes" id="UP001162992">
    <property type="component" value="Chromosome 7"/>
</dbReference>
<sequence length="333" mass="37052">MEAVVGGCPNLLHQRSLKLAFCVAGIMVTLLVYGLMQERIMRLPYGDGKEYFEHSLFIVFCNRALTCMITVILMLIQRKDIAPVAPLYKYSAVSLSNMLSTTCQYEALKYVSFPIQTLAKSAKMIPVMVWGMAIMQKKYRACDYLLAVSITAGCAVFLIYGEMDKITALSKNQSSLLGTLLMAGYLGFDGFTSTFQDKLFEGYNMDILNQILYVTVWSCALSVIGLLSRGHMLPAISFVSRNADCLFHISLLSLAATASQFFISYTIRTFGALVFAIIMTTRQLISISLSCLWFGHPLNLMQWSGAILVFGSLYYKSFVGFKKKSSSAMEPQV</sequence>
<keyword evidence="2" id="KW-1185">Reference proteome</keyword>
<gene>
    <name evidence="1" type="ORF">O6H91_07G120600</name>
</gene>
<dbReference type="EMBL" id="CM055098">
    <property type="protein sequence ID" value="KAJ7550831.1"/>
    <property type="molecule type" value="Genomic_DNA"/>
</dbReference>
<evidence type="ECO:0000313" key="1">
    <source>
        <dbReference type="EMBL" id="KAJ7550831.1"/>
    </source>
</evidence>
<reference evidence="2" key="1">
    <citation type="journal article" date="2024" name="Proc. Natl. Acad. Sci. U.S.A.">
        <title>Extraordinary preservation of gene collinearity over three hundred million years revealed in homosporous lycophytes.</title>
        <authorList>
            <person name="Li C."/>
            <person name="Wickell D."/>
            <person name="Kuo L.Y."/>
            <person name="Chen X."/>
            <person name="Nie B."/>
            <person name="Liao X."/>
            <person name="Peng D."/>
            <person name="Ji J."/>
            <person name="Jenkins J."/>
            <person name="Williams M."/>
            <person name="Shu S."/>
            <person name="Plott C."/>
            <person name="Barry K."/>
            <person name="Rajasekar S."/>
            <person name="Grimwood J."/>
            <person name="Han X."/>
            <person name="Sun S."/>
            <person name="Hou Z."/>
            <person name="He W."/>
            <person name="Dai G."/>
            <person name="Sun C."/>
            <person name="Schmutz J."/>
            <person name="Leebens-Mack J.H."/>
            <person name="Li F.W."/>
            <person name="Wang L."/>
        </authorList>
    </citation>
    <scope>NUCLEOTIDE SEQUENCE [LARGE SCALE GENOMIC DNA]</scope>
    <source>
        <strain evidence="2">cv. PW_Plant_1</strain>
    </source>
</reference>
<name>A0ACC2D934_DIPCM</name>
<comment type="caution">
    <text evidence="1">The sequence shown here is derived from an EMBL/GenBank/DDBJ whole genome shotgun (WGS) entry which is preliminary data.</text>
</comment>
<organism evidence="1 2">
    <name type="scientific">Diphasiastrum complanatum</name>
    <name type="common">Issler's clubmoss</name>
    <name type="synonym">Lycopodium complanatum</name>
    <dbReference type="NCBI Taxonomy" id="34168"/>
    <lineage>
        <taxon>Eukaryota</taxon>
        <taxon>Viridiplantae</taxon>
        <taxon>Streptophyta</taxon>
        <taxon>Embryophyta</taxon>
        <taxon>Tracheophyta</taxon>
        <taxon>Lycopodiopsida</taxon>
        <taxon>Lycopodiales</taxon>
        <taxon>Lycopodiaceae</taxon>
        <taxon>Lycopodioideae</taxon>
        <taxon>Diphasiastrum</taxon>
    </lineage>
</organism>
<accession>A0ACC2D934</accession>
<protein>
    <submittedName>
        <fullName evidence="1">Uncharacterized protein</fullName>
    </submittedName>
</protein>
<proteinExistence type="predicted"/>